<name>H8FS48_MAGML</name>
<dbReference type="Pfam" id="PF14326">
    <property type="entry name" value="DUF4384"/>
    <property type="match status" value="1"/>
</dbReference>
<dbReference type="RefSeq" id="WP_002728072.1">
    <property type="nucleotide sequence ID" value="NZ_CAHP01000020.1"/>
</dbReference>
<proteinExistence type="predicted"/>
<organism evidence="4 5">
    <name type="scientific">Magnetospirillum molischianum DSM 120</name>
    <dbReference type="NCBI Taxonomy" id="1150626"/>
    <lineage>
        <taxon>Bacteria</taxon>
        <taxon>Pseudomonadati</taxon>
        <taxon>Pseudomonadota</taxon>
        <taxon>Alphaproteobacteria</taxon>
        <taxon>Rhodospirillales</taxon>
        <taxon>Rhodospirillaceae</taxon>
        <taxon>Magnetospirillum</taxon>
    </lineage>
</organism>
<sequence length="519" mass="55689">MIVRTRGAVVCAIVGAVSLGGCMTDPKNTSTIMQPRTPVAKTLTNLNQAKNCMDQLFLDGARRGIPITSEKIEDATGTVKVSTVDMTINAISDMSKRSEAFSYFHIEGQGSQIGNIQNALVPLKSNPSKIPPVYIRGSVSQADNSIVRDSASGSFTVPFASIGGGKDQSFDTISIDLQLVDISTRTVKTGITTSNTITVVSESESESARGLIQNGAFGAALSVSLASSKREGRGQAVRTLLEYSLIELLGKYTHVPYHRCLELPSTDPASMQSAQAYYDGLSAEARTRAVQTALNATREYAGPVDGVMREALQLAVSAAKLKRGLNADGRIDFQLFNALYNENVLPNEIVNAKPANPAEAPPASAPTPPSGRDPFGLTLTLTRPVSALGDVVSVRASVDSPSNLYCYYEYHEQGSIRVTRIFPSQFQRDNHLVPGRSVLIPAQNSFQIVLNDTAPESIACVATTIDYRGANALPFLKEPDLTPINTPPDFNGLPYVIYKHQQVDSVQTTVKKITFQANG</sequence>
<feature type="domain" description="DUF4384" evidence="3">
    <location>
        <begin position="388"/>
        <end position="464"/>
    </location>
</feature>
<dbReference type="Proteomes" id="UP000004169">
    <property type="component" value="Unassembled WGS sequence"/>
</dbReference>
<feature type="domain" description="Peptidoglycan binding-like" evidence="2">
    <location>
        <begin position="287"/>
        <end position="339"/>
    </location>
</feature>
<evidence type="ECO:0000259" key="3">
    <source>
        <dbReference type="Pfam" id="PF14326"/>
    </source>
</evidence>
<comment type="caution">
    <text evidence="4">The sequence shown here is derived from an EMBL/GenBank/DDBJ whole genome shotgun (WGS) entry which is preliminary data.</text>
</comment>
<dbReference type="Pfam" id="PF01471">
    <property type="entry name" value="PG_binding_1"/>
    <property type="match status" value="1"/>
</dbReference>
<dbReference type="EMBL" id="CAHP01000020">
    <property type="protein sequence ID" value="CCG41186.1"/>
    <property type="molecule type" value="Genomic_DNA"/>
</dbReference>
<dbReference type="Gene3D" id="1.10.101.10">
    <property type="entry name" value="PGBD-like superfamily/PGBD"/>
    <property type="match status" value="1"/>
</dbReference>
<dbReference type="eggNOG" id="COG3409">
    <property type="taxonomic scope" value="Bacteria"/>
</dbReference>
<dbReference type="STRING" id="1150626.PHAMO_270027"/>
<dbReference type="InterPro" id="IPR036366">
    <property type="entry name" value="PGBDSf"/>
</dbReference>
<gene>
    <name evidence="4" type="ORF">PHAMO_270027</name>
</gene>
<evidence type="ECO:0000313" key="5">
    <source>
        <dbReference type="Proteomes" id="UP000004169"/>
    </source>
</evidence>
<evidence type="ECO:0000313" key="4">
    <source>
        <dbReference type="EMBL" id="CCG41186.1"/>
    </source>
</evidence>
<dbReference type="PROSITE" id="PS51257">
    <property type="entry name" value="PROKAR_LIPOPROTEIN"/>
    <property type="match status" value="1"/>
</dbReference>
<dbReference type="Gene3D" id="3.40.50.10610">
    <property type="entry name" value="ABC-type transport auxiliary lipoprotein component"/>
    <property type="match status" value="1"/>
</dbReference>
<evidence type="ECO:0000256" key="1">
    <source>
        <dbReference type="SAM" id="MobiDB-lite"/>
    </source>
</evidence>
<dbReference type="InterPro" id="IPR036365">
    <property type="entry name" value="PGBD-like_sf"/>
</dbReference>
<evidence type="ECO:0008006" key="6">
    <source>
        <dbReference type="Google" id="ProtNLM"/>
    </source>
</evidence>
<dbReference type="InterPro" id="IPR002477">
    <property type="entry name" value="Peptidoglycan-bd-like"/>
</dbReference>
<feature type="compositionally biased region" description="Pro residues" evidence="1">
    <location>
        <begin position="359"/>
        <end position="371"/>
    </location>
</feature>
<dbReference type="eggNOG" id="COG1462">
    <property type="taxonomic scope" value="Bacteria"/>
</dbReference>
<accession>H8FS48</accession>
<dbReference type="InterPro" id="IPR025493">
    <property type="entry name" value="DUF4384"/>
</dbReference>
<protein>
    <recommendedName>
        <fullName evidence="6">DUF4384 domain-containing protein</fullName>
    </recommendedName>
</protein>
<dbReference type="OrthoDB" id="8434699at2"/>
<dbReference type="AlphaFoldDB" id="H8FS48"/>
<feature type="region of interest" description="Disordered" evidence="1">
    <location>
        <begin position="353"/>
        <end position="372"/>
    </location>
</feature>
<keyword evidence="5" id="KW-1185">Reference proteome</keyword>
<evidence type="ECO:0000259" key="2">
    <source>
        <dbReference type="Pfam" id="PF01471"/>
    </source>
</evidence>
<reference evidence="4 5" key="1">
    <citation type="journal article" date="2012" name="J. Bacteriol.">
        <title>Draft Genome Sequence of the Purple Photosynthetic Bacterium Phaeospirillum molischianum DSM120, a Particularly Versatile Bacterium.</title>
        <authorList>
            <person name="Duquesne K."/>
            <person name="Prima V."/>
            <person name="Ji B."/>
            <person name="Rouy Z."/>
            <person name="Medigue C."/>
            <person name="Talla E."/>
            <person name="Sturgis J.N."/>
        </authorList>
    </citation>
    <scope>NUCLEOTIDE SEQUENCE [LARGE SCALE GENOMIC DNA]</scope>
    <source>
        <strain evidence="5">DSM120</strain>
    </source>
</reference>
<dbReference type="SUPFAM" id="SSF47090">
    <property type="entry name" value="PGBD-like"/>
    <property type="match status" value="1"/>
</dbReference>